<dbReference type="InterPro" id="IPR000626">
    <property type="entry name" value="Ubiquitin-like_dom"/>
</dbReference>
<dbReference type="PROSITE" id="PS50053">
    <property type="entry name" value="UBIQUITIN_2"/>
    <property type="match status" value="1"/>
</dbReference>
<organism evidence="2 3">
    <name type="scientific">Glarea lozoyensis (strain ATCC 20868 / MF5171)</name>
    <dbReference type="NCBI Taxonomy" id="1116229"/>
    <lineage>
        <taxon>Eukaryota</taxon>
        <taxon>Fungi</taxon>
        <taxon>Dikarya</taxon>
        <taxon>Ascomycota</taxon>
        <taxon>Pezizomycotina</taxon>
        <taxon>Leotiomycetes</taxon>
        <taxon>Helotiales</taxon>
        <taxon>Helotiaceae</taxon>
        <taxon>Glarea</taxon>
    </lineage>
</organism>
<protein>
    <submittedName>
        <fullName evidence="2">Ubiquitin-like protein</fullName>
    </submittedName>
</protein>
<proteinExistence type="predicted"/>
<evidence type="ECO:0000313" key="3">
    <source>
        <dbReference type="Proteomes" id="UP000016922"/>
    </source>
</evidence>
<evidence type="ECO:0000313" key="2">
    <source>
        <dbReference type="EMBL" id="EPE27192.1"/>
    </source>
</evidence>
<name>S3CKZ8_GLAL2</name>
<dbReference type="RefSeq" id="XP_008086382.1">
    <property type="nucleotide sequence ID" value="XM_008088191.1"/>
</dbReference>
<dbReference type="InterPro" id="IPR029071">
    <property type="entry name" value="Ubiquitin-like_domsf"/>
</dbReference>
<feature type="domain" description="Ubiquitin-like" evidence="1">
    <location>
        <begin position="63"/>
        <end position="123"/>
    </location>
</feature>
<dbReference type="HOGENOM" id="CLU_075131_0_0_1"/>
<dbReference type="GeneID" id="19462162"/>
<dbReference type="Pfam" id="PF17183">
    <property type="entry name" value="Get5_C"/>
    <property type="match status" value="1"/>
</dbReference>
<reference evidence="2 3" key="1">
    <citation type="journal article" date="2013" name="BMC Genomics">
        <title>Genomics-driven discovery of the pneumocandin biosynthetic gene cluster in the fungus Glarea lozoyensis.</title>
        <authorList>
            <person name="Chen L."/>
            <person name="Yue Q."/>
            <person name="Zhang X."/>
            <person name="Xiang M."/>
            <person name="Wang C."/>
            <person name="Li S."/>
            <person name="Che Y."/>
            <person name="Ortiz-Lopez F.J."/>
            <person name="Bills G.F."/>
            <person name="Liu X."/>
            <person name="An Z."/>
        </authorList>
    </citation>
    <scope>NUCLEOTIDE SEQUENCE [LARGE SCALE GENOMIC DNA]</scope>
    <source>
        <strain evidence="3">ATCC 20868 / MF5171</strain>
    </source>
</reference>
<dbReference type="EMBL" id="KE145370">
    <property type="protein sequence ID" value="EPE27192.1"/>
    <property type="molecule type" value="Genomic_DNA"/>
</dbReference>
<dbReference type="Pfam" id="PF12754">
    <property type="entry name" value="Get5_N"/>
    <property type="match status" value="1"/>
</dbReference>
<dbReference type="Gene3D" id="3.10.20.90">
    <property type="entry name" value="Phosphatidylinositol 3-kinase Catalytic Subunit, Chain A, domain 1"/>
    <property type="match status" value="1"/>
</dbReference>
<dbReference type="eggNOG" id="ENOG502S36W">
    <property type="taxonomic scope" value="Eukaryota"/>
</dbReference>
<gene>
    <name evidence="2" type="ORF">GLAREA_03106</name>
</gene>
<dbReference type="SUPFAM" id="SSF54236">
    <property type="entry name" value="Ubiquitin-like"/>
    <property type="match status" value="1"/>
</dbReference>
<dbReference type="InterPro" id="IPR049256">
    <property type="entry name" value="Get5_C"/>
</dbReference>
<dbReference type="Proteomes" id="UP000016922">
    <property type="component" value="Unassembled WGS sequence"/>
</dbReference>
<dbReference type="InterPro" id="IPR024737">
    <property type="entry name" value="Get5_N"/>
</dbReference>
<dbReference type="KEGG" id="glz:GLAREA_03106"/>
<keyword evidence="3" id="KW-1185">Reference proteome</keyword>
<dbReference type="OrthoDB" id="5366541at2759"/>
<evidence type="ECO:0000259" key="1">
    <source>
        <dbReference type="PROSITE" id="PS50053"/>
    </source>
</evidence>
<dbReference type="OMA" id="YILPRMP"/>
<dbReference type="STRING" id="1116229.S3CKZ8"/>
<dbReference type="Gene3D" id="1.10.286.70">
    <property type="entry name" value="Get5 dimerization domain"/>
    <property type="match status" value="1"/>
</dbReference>
<sequence length="203" mass="21872">MTELSFAKSFLTTLDSRPNKISAEHVEDPKTYPARGAIILPKSTGPPLIPRTTASTLSATSTFPVILKSLRNPPLEITIASADLNTSILTLKESLSSQASIPVKALRILHSKKPVPDSKVLKDILGAEHKGSVELGVMVIGGAAAVEKKDDPADKMDVEIGIGHGDEILKTEEFWADLRGFLVQRLKDEAQGDRLVKAFRAVV</sequence>
<accession>S3CKZ8</accession>
<dbReference type="AlphaFoldDB" id="S3CKZ8"/>